<evidence type="ECO:0000313" key="3">
    <source>
        <dbReference type="Proteomes" id="UP001145050"/>
    </source>
</evidence>
<keyword evidence="3" id="KW-1185">Reference proteome</keyword>
<feature type="transmembrane region" description="Helical" evidence="1">
    <location>
        <begin position="131"/>
        <end position="148"/>
    </location>
</feature>
<evidence type="ECO:0000256" key="1">
    <source>
        <dbReference type="SAM" id="Phobius"/>
    </source>
</evidence>
<reference evidence="2" key="1">
    <citation type="submission" date="2022-06" db="EMBL/GenBank/DDBJ databases">
        <title>Aquibacillus sp. a new bacterium isolated from soil saline samples.</title>
        <authorList>
            <person name="Galisteo C."/>
            <person name="De La Haba R."/>
            <person name="Sanchez-Porro C."/>
            <person name="Ventosa A."/>
        </authorList>
    </citation>
    <scope>NUCLEOTIDE SEQUENCE</scope>
    <source>
        <strain evidence="2">3ASR75-11</strain>
    </source>
</reference>
<feature type="transmembrane region" description="Helical" evidence="1">
    <location>
        <begin position="194"/>
        <end position="212"/>
    </location>
</feature>
<keyword evidence="1" id="KW-0472">Membrane</keyword>
<keyword evidence="1" id="KW-1133">Transmembrane helix</keyword>
<dbReference type="EMBL" id="JAMQKB010000002">
    <property type="protein sequence ID" value="MDC3423633.1"/>
    <property type="molecule type" value="Genomic_DNA"/>
</dbReference>
<feature type="transmembrane region" description="Helical" evidence="1">
    <location>
        <begin position="257"/>
        <end position="279"/>
    </location>
</feature>
<sequence length="402" mass="47105">MRKQGFTTKIYPFILEGLLLYFLYVPLFLYTQSLPFWEYLLLLLSAPLLYFLLKRYIKTHMMVLLFVPGLVDASTTFFQFSIIAAIAIALFFYWRLIAHDEAVDEQHDFTILTYTLGLIFIDIIFFYDDKVIWMGIITIMVFICGYWWRHLHFQQRKMEGADLFGIALFLSVFFCLGLIFWGLFPLVSWTLSTLWLVITQSIIYLIGSLLYLSGFRQSDISINSSRSIDIDSAFNGLPFTGEKPSGQVTNTVSNASIGWEVTGGVLLLLFLLLLAFFLYKKKLPSQEEEVSLDKKDLDTIDYGDFKKKTRLSKRKQFSKPTLFVRKKVFEIETLALQQGIGRKPWETLQDWLRRMGMRENAIYLYEKVRYGEKDLSDQETEVFKKEIKLLQQHVNQWKSQSK</sequence>
<dbReference type="AlphaFoldDB" id="A0A9X3WS26"/>
<protein>
    <submittedName>
        <fullName evidence="2">DUF4129 domain-containing protein</fullName>
    </submittedName>
</protein>
<feature type="transmembrane region" description="Helical" evidence="1">
    <location>
        <begin position="12"/>
        <end position="30"/>
    </location>
</feature>
<organism evidence="2 3">
    <name type="scientific">Terrihalobacillus insolitus</name>
    <dbReference type="NCBI Taxonomy" id="2950438"/>
    <lineage>
        <taxon>Bacteria</taxon>
        <taxon>Bacillati</taxon>
        <taxon>Bacillota</taxon>
        <taxon>Bacilli</taxon>
        <taxon>Bacillales</taxon>
        <taxon>Bacillaceae</taxon>
        <taxon>Terrihalobacillus</taxon>
    </lineage>
</organism>
<name>A0A9X3WS26_9BACI</name>
<feature type="transmembrane region" description="Helical" evidence="1">
    <location>
        <begin position="65"/>
        <end position="94"/>
    </location>
</feature>
<comment type="caution">
    <text evidence="2">The sequence shown here is derived from an EMBL/GenBank/DDBJ whole genome shotgun (WGS) entry which is preliminary data.</text>
</comment>
<proteinExistence type="predicted"/>
<accession>A0A9X3WS26</accession>
<feature type="transmembrane region" description="Helical" evidence="1">
    <location>
        <begin position="109"/>
        <end position="126"/>
    </location>
</feature>
<dbReference type="RefSeq" id="WP_272435376.1">
    <property type="nucleotide sequence ID" value="NZ_JAMQKB010000002.1"/>
</dbReference>
<feature type="transmembrane region" description="Helical" evidence="1">
    <location>
        <begin position="36"/>
        <end position="53"/>
    </location>
</feature>
<dbReference type="Proteomes" id="UP001145050">
    <property type="component" value="Unassembled WGS sequence"/>
</dbReference>
<keyword evidence="1" id="KW-0812">Transmembrane</keyword>
<gene>
    <name evidence="2" type="ORF">NC797_03800</name>
</gene>
<evidence type="ECO:0000313" key="2">
    <source>
        <dbReference type="EMBL" id="MDC3423633.1"/>
    </source>
</evidence>
<feature type="transmembrane region" description="Helical" evidence="1">
    <location>
        <begin position="163"/>
        <end position="187"/>
    </location>
</feature>